<organism evidence="4 5">
    <name type="scientific">Catonella massiliensis</name>
    <dbReference type="NCBI Taxonomy" id="2799636"/>
    <lineage>
        <taxon>Bacteria</taxon>
        <taxon>Bacillati</taxon>
        <taxon>Bacillota</taxon>
        <taxon>Clostridia</taxon>
        <taxon>Lachnospirales</taxon>
        <taxon>Lachnospiraceae</taxon>
        <taxon>Catonella</taxon>
    </lineage>
</organism>
<accession>A0ABS1J0C7</accession>
<dbReference type="Proteomes" id="UP000604730">
    <property type="component" value="Unassembled WGS sequence"/>
</dbReference>
<feature type="transmembrane region" description="Helical" evidence="2">
    <location>
        <begin position="12"/>
        <end position="37"/>
    </location>
</feature>
<sequence>MYRNFFKRMLDFILSLMAIVLLFPILVFLTITGAFLMGGNPFFTQERPGKDGKIFKLVKFRSMNNKRDERGELLPDEKRLTYYGKFLRNTSFDELPELINILKGDMAIVGPRPLLVRYLTRYSKTQARRHEVRPGLTGLAQVNGRNAISWEEKFRYDVEYVDNLSLMLDIKIILMTVLKVVKRDGISSENSATMEEFMGQQGKDE</sequence>
<keyword evidence="5" id="KW-1185">Reference proteome</keyword>
<keyword evidence="4" id="KW-0808">Transferase</keyword>
<keyword evidence="2" id="KW-0812">Transmembrane</keyword>
<dbReference type="EMBL" id="JAEPRJ010000001">
    <property type="protein sequence ID" value="MBK5897038.1"/>
    <property type="molecule type" value="Genomic_DNA"/>
</dbReference>
<feature type="domain" description="Bacterial sugar transferase" evidence="3">
    <location>
        <begin position="7"/>
        <end position="182"/>
    </location>
</feature>
<keyword evidence="2" id="KW-0472">Membrane</keyword>
<dbReference type="GO" id="GO:0016740">
    <property type="term" value="F:transferase activity"/>
    <property type="evidence" value="ECO:0007669"/>
    <property type="project" value="UniProtKB-KW"/>
</dbReference>
<gene>
    <name evidence="4" type="ORF">JJN12_04460</name>
</gene>
<protein>
    <submittedName>
        <fullName evidence="4">Sugar transferase</fullName>
    </submittedName>
</protein>
<evidence type="ECO:0000256" key="1">
    <source>
        <dbReference type="ARBA" id="ARBA00006464"/>
    </source>
</evidence>
<evidence type="ECO:0000259" key="3">
    <source>
        <dbReference type="Pfam" id="PF02397"/>
    </source>
</evidence>
<comment type="similarity">
    <text evidence="1">Belongs to the bacterial sugar transferase family.</text>
</comment>
<comment type="caution">
    <text evidence="4">The sequence shown here is derived from an EMBL/GenBank/DDBJ whole genome shotgun (WGS) entry which is preliminary data.</text>
</comment>
<proteinExistence type="inferred from homology"/>
<dbReference type="PANTHER" id="PTHR30576">
    <property type="entry name" value="COLANIC BIOSYNTHESIS UDP-GLUCOSE LIPID CARRIER TRANSFERASE"/>
    <property type="match status" value="1"/>
</dbReference>
<evidence type="ECO:0000313" key="5">
    <source>
        <dbReference type="Proteomes" id="UP000604730"/>
    </source>
</evidence>
<dbReference type="PANTHER" id="PTHR30576:SF8">
    <property type="entry name" value="UNDECAPRENYL-PHOSPHATE GALACTOSE PHOSPHOTRANSFERASE"/>
    <property type="match status" value="1"/>
</dbReference>
<reference evidence="4 5" key="1">
    <citation type="submission" date="2021-01" db="EMBL/GenBank/DDBJ databases">
        <title>Isolation and description of Catonella massiliensis sp. nov., a novel Catonella species, isolated from a stable periodontitis subject.</title>
        <authorList>
            <person name="Antezack A."/>
            <person name="Boxberger M."/>
            <person name="La Scola B."/>
            <person name="Monnet-Corti V."/>
        </authorList>
    </citation>
    <scope>NUCLEOTIDE SEQUENCE [LARGE SCALE GENOMIC DNA]</scope>
    <source>
        <strain evidence="4 5">Marseille-Q4567</strain>
    </source>
</reference>
<keyword evidence="2" id="KW-1133">Transmembrane helix</keyword>
<dbReference type="InterPro" id="IPR003362">
    <property type="entry name" value="Bact_transf"/>
</dbReference>
<evidence type="ECO:0000256" key="2">
    <source>
        <dbReference type="SAM" id="Phobius"/>
    </source>
</evidence>
<dbReference type="Pfam" id="PF02397">
    <property type="entry name" value="Bac_transf"/>
    <property type="match status" value="1"/>
</dbReference>
<dbReference type="RefSeq" id="WP_208428548.1">
    <property type="nucleotide sequence ID" value="NZ_JAEPRJ010000001.1"/>
</dbReference>
<evidence type="ECO:0000313" key="4">
    <source>
        <dbReference type="EMBL" id="MBK5897038.1"/>
    </source>
</evidence>
<name>A0ABS1J0C7_9FIRM</name>